<gene>
    <name evidence="4" type="ORF">CA267_017255</name>
</gene>
<dbReference type="SUPFAM" id="SSF57997">
    <property type="entry name" value="Tropomyosin"/>
    <property type="match status" value="1"/>
</dbReference>
<dbReference type="Gene3D" id="1.10.287.1490">
    <property type="match status" value="1"/>
</dbReference>
<reference evidence="4 5" key="2">
    <citation type="submission" date="2020-04" db="EMBL/GenBank/DDBJ databases">
        <title>Complete genome sequence of Alteromonas pelagimontana 5.12T.</title>
        <authorList>
            <person name="Sinha R.K."/>
            <person name="Krishnan K.P."/>
            <person name="Kurian J.P."/>
        </authorList>
    </citation>
    <scope>NUCLEOTIDE SEQUENCE [LARGE SCALE GENOMIC DNA]</scope>
    <source>
        <strain evidence="4 5">5.12</strain>
    </source>
</reference>
<dbReference type="EMBL" id="CP052766">
    <property type="protein sequence ID" value="QJR82372.1"/>
    <property type="molecule type" value="Genomic_DNA"/>
</dbReference>
<reference evidence="5" key="1">
    <citation type="submission" date="2014-12" db="EMBL/GenBank/DDBJ databases">
        <title>Complete genome sequence of a multi-drug resistant Klebsiella pneumoniae.</title>
        <authorList>
            <person name="Hua X."/>
            <person name="Chen Q."/>
            <person name="Li X."/>
            <person name="Feng Y."/>
            <person name="Ruan Z."/>
            <person name="Yu Y."/>
        </authorList>
    </citation>
    <scope>NUCLEOTIDE SEQUENCE [LARGE SCALE GENOMIC DNA]</scope>
    <source>
        <strain evidence="5">5.12</strain>
    </source>
</reference>
<evidence type="ECO:0000313" key="5">
    <source>
        <dbReference type="Proteomes" id="UP000219285"/>
    </source>
</evidence>
<keyword evidence="5" id="KW-1185">Reference proteome</keyword>
<feature type="compositionally biased region" description="Polar residues" evidence="2">
    <location>
        <begin position="32"/>
        <end position="53"/>
    </location>
</feature>
<feature type="coiled-coil region" evidence="1">
    <location>
        <begin position="168"/>
        <end position="244"/>
    </location>
</feature>
<dbReference type="KEGG" id="apel:CA267_017255"/>
<evidence type="ECO:0000313" key="4">
    <source>
        <dbReference type="EMBL" id="QJR82372.1"/>
    </source>
</evidence>
<protein>
    <submittedName>
        <fullName evidence="4">Uncharacterized protein</fullName>
    </submittedName>
</protein>
<feature type="region of interest" description="Disordered" evidence="2">
    <location>
        <begin position="1"/>
        <end position="53"/>
    </location>
</feature>
<evidence type="ECO:0000256" key="2">
    <source>
        <dbReference type="SAM" id="MobiDB-lite"/>
    </source>
</evidence>
<feature type="compositionally biased region" description="Basic and acidic residues" evidence="2">
    <location>
        <begin position="1"/>
        <end position="22"/>
    </location>
</feature>
<keyword evidence="1" id="KW-0175">Coiled coil</keyword>
<evidence type="ECO:0000256" key="3">
    <source>
        <dbReference type="SAM" id="Phobius"/>
    </source>
</evidence>
<dbReference type="RefSeq" id="WP_075609637.1">
    <property type="nucleotide sequence ID" value="NZ_CP052766.1"/>
</dbReference>
<evidence type="ECO:0000256" key="1">
    <source>
        <dbReference type="SAM" id="Coils"/>
    </source>
</evidence>
<accession>A0A6M4MH54</accession>
<name>A0A6M4MH54_9ALTE</name>
<keyword evidence="3" id="KW-1133">Transmembrane helix</keyword>
<proteinExistence type="predicted"/>
<dbReference type="Proteomes" id="UP000219285">
    <property type="component" value="Chromosome"/>
</dbReference>
<feature type="coiled-coil region" evidence="1">
    <location>
        <begin position="82"/>
        <end position="109"/>
    </location>
</feature>
<keyword evidence="3" id="KW-0472">Membrane</keyword>
<keyword evidence="3" id="KW-0812">Transmembrane</keyword>
<feature type="transmembrane region" description="Helical" evidence="3">
    <location>
        <begin position="59"/>
        <end position="79"/>
    </location>
</feature>
<dbReference type="AlphaFoldDB" id="A0A6M4MH54"/>
<organism evidence="4 5">
    <name type="scientific">Alteromonas pelagimontana</name>
    <dbReference type="NCBI Taxonomy" id="1858656"/>
    <lineage>
        <taxon>Bacteria</taxon>
        <taxon>Pseudomonadati</taxon>
        <taxon>Pseudomonadota</taxon>
        <taxon>Gammaproteobacteria</taxon>
        <taxon>Alteromonadales</taxon>
        <taxon>Alteromonadaceae</taxon>
        <taxon>Alteromonas/Salinimonas group</taxon>
        <taxon>Alteromonas</taxon>
    </lineage>
</organism>
<dbReference type="OrthoDB" id="6321851at2"/>
<sequence>MANDSRNEDFPTIRLDEEDRREYQKKKHTAAHTISSQSNKQTENADAGNSATSKSGNGLWIALVALVALLGCGGCYYLYTLLQQQQESAAQAETRIAQLEKRLSATGEEMGESTVALQVKVSEVTERTNNLWEQMDKLWASAWRRNQKEITELGDKLNSVQNSLSTSLNTVTDDVAAQKNQIASVKNQLASLADEILSLNVQMEQAAGDKQAQAQGIKNLADKLAVLEQRNNSLAGRISSMENEIREVATKVVSQPSPQG</sequence>